<keyword evidence="3" id="KW-1185">Reference proteome</keyword>
<dbReference type="AlphaFoldDB" id="A0A2N3LL64"/>
<dbReference type="EMBL" id="PIQO01000005">
    <property type="protein sequence ID" value="PKR85356.1"/>
    <property type="molecule type" value="Genomic_DNA"/>
</dbReference>
<proteinExistence type="predicted"/>
<protein>
    <submittedName>
        <fullName evidence="2">Uncharacterized protein</fullName>
    </submittedName>
</protein>
<sequence length="155" mass="18705">MSVKVQKILNIAMILISFSTIPFMGLQNIKRFLPISILIGIIEGIHALIGKKRRWWIFYNKPNSYFFNEFPFNIGVFLIISLWYMKWSYGKFMKFLLLNAIGNALFAYPFAKFARKIKYFTLVRINHLQFFFYFFSKVFLFYGLQYLFEKYKKTN</sequence>
<name>A0A2N3LL64_9BACI</name>
<keyword evidence="1" id="KW-0472">Membrane</keyword>
<dbReference type="OrthoDB" id="1683771at2"/>
<feature type="transmembrane region" description="Helical" evidence="1">
    <location>
        <begin position="7"/>
        <end position="26"/>
    </location>
</feature>
<feature type="transmembrane region" description="Helical" evidence="1">
    <location>
        <begin position="92"/>
        <end position="110"/>
    </location>
</feature>
<evidence type="ECO:0000256" key="1">
    <source>
        <dbReference type="SAM" id="Phobius"/>
    </source>
</evidence>
<reference evidence="2 3" key="1">
    <citation type="submission" date="2017-11" db="EMBL/GenBank/DDBJ databases">
        <title>Bacillus camelliae sp. nov., isolated from pu'er tea.</title>
        <authorList>
            <person name="Niu L."/>
        </authorList>
    </citation>
    <scope>NUCLEOTIDE SEQUENCE [LARGE SCALE GENOMIC DNA]</scope>
    <source>
        <strain evidence="2 3">7578-1</strain>
    </source>
</reference>
<accession>A0A2N3LL64</accession>
<evidence type="ECO:0000313" key="3">
    <source>
        <dbReference type="Proteomes" id="UP000233440"/>
    </source>
</evidence>
<gene>
    <name evidence="2" type="ORF">CWO92_09195</name>
</gene>
<feature type="transmembrane region" description="Helical" evidence="1">
    <location>
        <begin position="32"/>
        <end position="49"/>
    </location>
</feature>
<evidence type="ECO:0000313" key="2">
    <source>
        <dbReference type="EMBL" id="PKR85356.1"/>
    </source>
</evidence>
<dbReference type="Proteomes" id="UP000233440">
    <property type="component" value="Unassembled WGS sequence"/>
</dbReference>
<feature type="transmembrane region" description="Helical" evidence="1">
    <location>
        <begin position="70"/>
        <end position="86"/>
    </location>
</feature>
<keyword evidence="1" id="KW-1133">Transmembrane helix</keyword>
<comment type="caution">
    <text evidence="2">The sequence shown here is derived from an EMBL/GenBank/DDBJ whole genome shotgun (WGS) entry which is preliminary data.</text>
</comment>
<feature type="transmembrane region" description="Helical" evidence="1">
    <location>
        <begin position="130"/>
        <end position="148"/>
    </location>
</feature>
<keyword evidence="1" id="KW-0812">Transmembrane</keyword>
<organism evidence="2 3">
    <name type="scientific">Heyndrickxia camelliae</name>
    <dbReference type="NCBI Taxonomy" id="1707093"/>
    <lineage>
        <taxon>Bacteria</taxon>
        <taxon>Bacillati</taxon>
        <taxon>Bacillota</taxon>
        <taxon>Bacilli</taxon>
        <taxon>Bacillales</taxon>
        <taxon>Bacillaceae</taxon>
        <taxon>Heyndrickxia</taxon>
    </lineage>
</organism>